<organism evidence="1 2">
    <name type="scientific">Trichocoleus desertorum GB2-A4</name>
    <dbReference type="NCBI Taxonomy" id="2933944"/>
    <lineage>
        <taxon>Bacteria</taxon>
        <taxon>Bacillati</taxon>
        <taxon>Cyanobacteriota</taxon>
        <taxon>Cyanophyceae</taxon>
        <taxon>Leptolyngbyales</taxon>
        <taxon>Trichocoleusaceae</taxon>
        <taxon>Trichocoleus</taxon>
    </lineage>
</organism>
<evidence type="ECO:0000313" key="1">
    <source>
        <dbReference type="EMBL" id="MEP0819251.1"/>
    </source>
</evidence>
<evidence type="ECO:0000313" key="2">
    <source>
        <dbReference type="Proteomes" id="UP001464891"/>
    </source>
</evidence>
<protein>
    <submittedName>
        <fullName evidence="1">Uncharacterized protein</fullName>
    </submittedName>
</protein>
<proteinExistence type="predicted"/>
<gene>
    <name evidence="1" type="ORF">NC998_19300</name>
</gene>
<accession>A0ABV0JBT4</accession>
<keyword evidence="2" id="KW-1185">Reference proteome</keyword>
<reference evidence="1 2" key="1">
    <citation type="submission" date="2022-04" db="EMBL/GenBank/DDBJ databases">
        <title>Positive selection, recombination, and allopatry shape intraspecific diversity of widespread and dominant cyanobacteria.</title>
        <authorList>
            <person name="Wei J."/>
            <person name="Shu W."/>
            <person name="Hu C."/>
        </authorList>
    </citation>
    <scope>NUCLEOTIDE SEQUENCE [LARGE SCALE GENOMIC DNA]</scope>
    <source>
        <strain evidence="1 2">GB2-A4</strain>
    </source>
</reference>
<dbReference type="Proteomes" id="UP001464891">
    <property type="component" value="Unassembled WGS sequence"/>
</dbReference>
<sequence>MENFLPIIKYQIVQEIIFISLSKLDKKFPVNLNKLLSLGDYSKILTGKVDEDKNLYLAAVNLGYSGSSISDEIINLVETSICDYMNFAKAGKQLNDREENEKIRERLSKAYAPYSESFGSLEEELCKNFREFLDKYCLSIGLRELGEVEEIAKAIHLDLSNYKRNWLKHQVDNSNTFEALNSLKPLFQEFPDLMPILEEKVESLKEKMNVSQVLINALRSRSWSPEEFDYLDGHTVEDYKQWLLERNSDQYYMVKQGLSMGVSSLRQAIIELAQESRLNAMRAKNLYNIDIV</sequence>
<dbReference type="EMBL" id="JAMPKM010000013">
    <property type="protein sequence ID" value="MEP0819251.1"/>
    <property type="molecule type" value="Genomic_DNA"/>
</dbReference>
<dbReference type="RefSeq" id="WP_190442976.1">
    <property type="nucleotide sequence ID" value="NZ_JAMPKM010000013.1"/>
</dbReference>
<name>A0ABV0JBT4_9CYAN</name>
<comment type="caution">
    <text evidence="1">The sequence shown here is derived from an EMBL/GenBank/DDBJ whole genome shotgun (WGS) entry which is preliminary data.</text>
</comment>